<dbReference type="SMART" id="SM00812">
    <property type="entry name" value="Alpha_L_fucos"/>
    <property type="match status" value="1"/>
</dbReference>
<sequence length="697" mass="79132">MKRFFITLCALSLLVAVQAQISPEAFRTWHGSKYSMFIHFGLYSLPAGVWNGQPVTSGYSEQIQAFAPINKEDYEALAERFNPVEFNADSVAALAKRAGMRSIVFTSKHHDGFCMFRTSTTGYNSVDATPCHRDFVRELSEACRRAGLRFGLYYSLIDWHFPGSSMSGHNADFIPPAHHEFSKAQLRELLTNYGDISELWFDMGSNTPEQSRELYRLVHELQPDCMVSGRLGNDQYDFCVMGDNAYPESALQTAWQTAASMFDETWSYRSWQKRGDVKEKVREKLKSLINVVSHGGNFLLNIGPRGDGSLVPFEVEVLTRMGRWLERNGYALYDTEASPFNESFAWGSVTRKGNHLYLFSTGEYPADGKIHLHLPGCTLKKGDGKMATYLQYGDDIELTVPASAYKDSVYHVLRLEFDRDVKPQPAGMVRSMSLTAQNATPAYSYSCFDYYSNYRSTIGYSWNFEQIVFKQLELVYTDEEVGKTIDLSIDGKNYEVTLDKGKVDALRLFPATELTWGQRYICKEGSGLFDSPSTLTADLQNPPVRGGKWEPTDKEQDEFDADILSSCFVMQDVHATRAQRVVMEVGAGNGIEVFLNGKLVMKHLNPYRCKFRKEKLVLQLVKGNNRIVLRSYNRFEDKATYLLRPAEKQVVYRQDLTLPAAFTGKQHTIRVKRHDASSSHADAELANLRIRLRRLAL</sequence>
<evidence type="ECO:0000256" key="6">
    <source>
        <dbReference type="ARBA" id="ARBA00023295"/>
    </source>
</evidence>
<organism evidence="9 10">
    <name type="scientific">Phocaeicola faecium</name>
    <dbReference type="NCBI Taxonomy" id="2762213"/>
    <lineage>
        <taxon>Bacteria</taxon>
        <taxon>Pseudomonadati</taxon>
        <taxon>Bacteroidota</taxon>
        <taxon>Bacteroidia</taxon>
        <taxon>Bacteroidales</taxon>
        <taxon>Bacteroidaceae</taxon>
        <taxon>Phocaeicola</taxon>
    </lineage>
</organism>
<dbReference type="EMBL" id="JACSPQ010000011">
    <property type="protein sequence ID" value="MBD8002606.1"/>
    <property type="molecule type" value="Genomic_DNA"/>
</dbReference>
<evidence type="ECO:0000256" key="4">
    <source>
        <dbReference type="ARBA" id="ARBA00022729"/>
    </source>
</evidence>
<evidence type="ECO:0000259" key="8">
    <source>
        <dbReference type="Pfam" id="PF01120"/>
    </source>
</evidence>
<comment type="similarity">
    <text evidence="2">Belongs to the glycosyl hydrolase 29 family.</text>
</comment>
<dbReference type="RefSeq" id="WP_191710451.1">
    <property type="nucleotide sequence ID" value="NZ_JACSPQ010000011.1"/>
</dbReference>
<dbReference type="SUPFAM" id="SSF51445">
    <property type="entry name" value="(Trans)glycosidases"/>
    <property type="match status" value="1"/>
</dbReference>
<keyword evidence="6" id="KW-0326">Glycosidase</keyword>
<evidence type="ECO:0000256" key="7">
    <source>
        <dbReference type="SAM" id="SignalP"/>
    </source>
</evidence>
<evidence type="ECO:0000256" key="5">
    <source>
        <dbReference type="ARBA" id="ARBA00022801"/>
    </source>
</evidence>
<dbReference type="InterPro" id="IPR016286">
    <property type="entry name" value="FUC_metazoa-typ"/>
</dbReference>
<dbReference type="InterPro" id="IPR057739">
    <property type="entry name" value="Glyco_hydro_29_N"/>
</dbReference>
<dbReference type="PANTHER" id="PTHR10030:SF37">
    <property type="entry name" value="ALPHA-L-FUCOSIDASE-RELATED"/>
    <property type="match status" value="1"/>
</dbReference>
<gene>
    <name evidence="9" type="ORF">H9626_10355</name>
</gene>
<dbReference type="Proteomes" id="UP000616346">
    <property type="component" value="Unassembled WGS sequence"/>
</dbReference>
<keyword evidence="4 7" id="KW-0732">Signal</keyword>
<dbReference type="Pfam" id="PF01120">
    <property type="entry name" value="Alpha_L_fucos"/>
    <property type="match status" value="1"/>
</dbReference>
<feature type="chain" id="PRO_5046660999" description="alpha-L-fucosidase" evidence="7">
    <location>
        <begin position="22"/>
        <end position="697"/>
    </location>
</feature>
<evidence type="ECO:0000313" key="10">
    <source>
        <dbReference type="Proteomes" id="UP000616346"/>
    </source>
</evidence>
<evidence type="ECO:0000313" key="9">
    <source>
        <dbReference type="EMBL" id="MBD8002606.1"/>
    </source>
</evidence>
<name>A0ABR8VDA4_9BACT</name>
<reference evidence="9 10" key="1">
    <citation type="submission" date="2020-08" db="EMBL/GenBank/DDBJ databases">
        <title>A Genomic Blueprint of the Chicken Gut Microbiome.</title>
        <authorList>
            <person name="Gilroy R."/>
            <person name="Ravi A."/>
            <person name="Getino M."/>
            <person name="Pursley I."/>
            <person name="Horton D.L."/>
            <person name="Alikhan N.-F."/>
            <person name="Baker D."/>
            <person name="Gharbi K."/>
            <person name="Hall N."/>
            <person name="Watson M."/>
            <person name="Adriaenssens E.M."/>
            <person name="Foster-Nyarko E."/>
            <person name="Jarju S."/>
            <person name="Secka A."/>
            <person name="Antonio M."/>
            <person name="Oren A."/>
            <person name="Chaudhuri R."/>
            <person name="La Ragione R.M."/>
            <person name="Hildebrand F."/>
            <person name="Pallen M.J."/>
        </authorList>
    </citation>
    <scope>NUCLEOTIDE SEQUENCE [LARGE SCALE GENOMIC DNA]</scope>
    <source>
        <strain evidence="9 10">Sa1YUN3</strain>
    </source>
</reference>
<comment type="function">
    <text evidence="1">Alpha-L-fucosidase is responsible for hydrolyzing the alpha-1,6-linked fucose joined to the reducing-end N-acetylglucosamine of the carbohydrate moieties of glycoproteins.</text>
</comment>
<evidence type="ECO:0000256" key="3">
    <source>
        <dbReference type="ARBA" id="ARBA00012662"/>
    </source>
</evidence>
<dbReference type="EC" id="3.2.1.51" evidence="3"/>
<protein>
    <recommendedName>
        <fullName evidence="3">alpha-L-fucosidase</fullName>
        <ecNumber evidence="3">3.2.1.51</ecNumber>
    </recommendedName>
</protein>
<dbReference type="InterPro" id="IPR017853">
    <property type="entry name" value="GH"/>
</dbReference>
<keyword evidence="10" id="KW-1185">Reference proteome</keyword>
<comment type="caution">
    <text evidence="9">The sequence shown here is derived from an EMBL/GenBank/DDBJ whole genome shotgun (WGS) entry which is preliminary data.</text>
</comment>
<dbReference type="PANTHER" id="PTHR10030">
    <property type="entry name" value="ALPHA-L-FUCOSIDASE"/>
    <property type="match status" value="1"/>
</dbReference>
<dbReference type="PRINTS" id="PR00741">
    <property type="entry name" value="GLHYDRLASE29"/>
</dbReference>
<dbReference type="InterPro" id="IPR000933">
    <property type="entry name" value="Glyco_hydro_29"/>
</dbReference>
<evidence type="ECO:0000256" key="1">
    <source>
        <dbReference type="ARBA" id="ARBA00004071"/>
    </source>
</evidence>
<dbReference type="Gene3D" id="3.20.20.80">
    <property type="entry name" value="Glycosidases"/>
    <property type="match status" value="1"/>
</dbReference>
<accession>A0ABR8VDA4</accession>
<feature type="domain" description="Glycoside hydrolase family 29 N-terminal" evidence="8">
    <location>
        <begin position="26"/>
        <end position="329"/>
    </location>
</feature>
<evidence type="ECO:0000256" key="2">
    <source>
        <dbReference type="ARBA" id="ARBA00007951"/>
    </source>
</evidence>
<keyword evidence="5" id="KW-0378">Hydrolase</keyword>
<proteinExistence type="inferred from homology"/>
<feature type="signal peptide" evidence="7">
    <location>
        <begin position="1"/>
        <end position="21"/>
    </location>
</feature>